<dbReference type="AlphaFoldDB" id="A0A6L5JT21"/>
<dbReference type="EMBL" id="WIXJ01000001">
    <property type="protein sequence ID" value="MQY50171.1"/>
    <property type="molecule type" value="Genomic_DNA"/>
</dbReference>
<evidence type="ECO:0000313" key="2">
    <source>
        <dbReference type="Proteomes" id="UP000480275"/>
    </source>
</evidence>
<name>A0A6L5JT21_RHOTE</name>
<organism evidence="1 2">
    <name type="scientific">Rhodocyclus tenuis</name>
    <name type="common">Rhodospirillum tenue</name>
    <dbReference type="NCBI Taxonomy" id="1066"/>
    <lineage>
        <taxon>Bacteria</taxon>
        <taxon>Pseudomonadati</taxon>
        <taxon>Pseudomonadota</taxon>
        <taxon>Betaproteobacteria</taxon>
        <taxon>Rhodocyclales</taxon>
        <taxon>Rhodocyclaceae</taxon>
        <taxon>Rhodocyclus</taxon>
    </lineage>
</organism>
<gene>
    <name evidence="1" type="ORF">GHK24_00030</name>
</gene>
<accession>A0A6L5JT21</accession>
<comment type="caution">
    <text evidence="1">The sequence shown here is derived from an EMBL/GenBank/DDBJ whole genome shotgun (WGS) entry which is preliminary data.</text>
</comment>
<dbReference type="OrthoDB" id="9812088at2"/>
<dbReference type="Pfam" id="PF07030">
    <property type="entry name" value="Phage_Mu_Gp36"/>
    <property type="match status" value="1"/>
</dbReference>
<dbReference type="Proteomes" id="UP000480275">
    <property type="component" value="Unassembled WGS sequence"/>
</dbReference>
<evidence type="ECO:0000313" key="1">
    <source>
        <dbReference type="EMBL" id="MQY50171.1"/>
    </source>
</evidence>
<reference evidence="1 2" key="1">
    <citation type="submission" date="2019-10" db="EMBL/GenBank/DDBJ databases">
        <title>Whole-genome sequence of the purple nonsulfur photosynthetic bacterium Rhodocyclus tenuis.</title>
        <authorList>
            <person name="Kyndt J.A."/>
            <person name="Meyer T.E."/>
        </authorList>
    </citation>
    <scope>NUCLEOTIDE SEQUENCE [LARGE SCALE GENOMIC DNA]</scope>
    <source>
        <strain evidence="1 2">DSM 110</strain>
    </source>
</reference>
<dbReference type="InterPro" id="IPR009752">
    <property type="entry name" value="Phage_Mu_GpJ"/>
</dbReference>
<proteinExistence type="predicted"/>
<sequence length="166" mass="17338">MSYATAADLLARFAAEEIAQRVDRSTPRLVGPELLAAAVAGESLAAWSAAERAAVASAQALIAQALADADSTIDGYLATRYTVPMASPPAAVKRLACDMARYFLHDDQASETIQKRYDAALSFFRDVAAGKVSLGDPADTPAASGGNVEMTSAPAVWRRSASADFI</sequence>
<protein>
    <submittedName>
        <fullName evidence="1">DUF1320 domain-containing protein</fullName>
    </submittedName>
</protein>